<dbReference type="EMBL" id="CAWUON010000204">
    <property type="protein sequence ID" value="CAK7275341.1"/>
    <property type="molecule type" value="Genomic_DNA"/>
</dbReference>
<feature type="region of interest" description="Disordered" evidence="10">
    <location>
        <begin position="1"/>
        <end position="37"/>
    </location>
</feature>
<feature type="region of interest" description="Disordered" evidence="10">
    <location>
        <begin position="298"/>
        <end position="340"/>
    </location>
</feature>
<dbReference type="PANTHER" id="PTHR18829">
    <property type="entry name" value="PROTEIN YAE1 HOMOLOG"/>
    <property type="match status" value="1"/>
</dbReference>
<evidence type="ECO:0000256" key="6">
    <source>
        <dbReference type="ARBA" id="ARBA00017286"/>
    </source>
</evidence>
<comment type="subcellular location">
    <subcellularLocation>
        <location evidence="3">Cytoplasm</location>
    </subcellularLocation>
    <subcellularLocation>
        <location evidence="2">Nucleus</location>
    </subcellularLocation>
</comment>
<evidence type="ECO:0000256" key="5">
    <source>
        <dbReference type="ARBA" id="ARBA00011427"/>
    </source>
</evidence>
<evidence type="ECO:0000256" key="1">
    <source>
        <dbReference type="ARBA" id="ARBA00003836"/>
    </source>
</evidence>
<evidence type="ECO:0000256" key="10">
    <source>
        <dbReference type="SAM" id="MobiDB-lite"/>
    </source>
</evidence>
<feature type="domain" description="Essential protein Yae1 N-terminal" evidence="11">
    <location>
        <begin position="149"/>
        <end position="187"/>
    </location>
</feature>
<feature type="compositionally biased region" description="Polar residues" evidence="10">
    <location>
        <begin position="94"/>
        <end position="120"/>
    </location>
</feature>
<keyword evidence="9" id="KW-0539">Nucleus</keyword>
<sequence>MDPINKDELLAPDGTFFAVDPSPVRHPRPTEDPRLGAVEPAADATVSYHGDASDELSGEANAAGHRDVDLFDDVFGFLPTSGNDNRQGHDHYHQSPSQGFAPASSTVTTASPNIATSTITARPPDHTQEHRDLHPSDMNRLRHDHSTAGYREGLSAGKNKTLQVGFDEGYPLGAALGTMVGGLLGLLEALVVARPADTRTADGSGEFLSGLLARARQELTARSIYSPMYFAPDGTWIFELDEGGEAGECTIYDVAGAHPLIKTWRGIVDKQLDRANIRWGKPGEEAALAAAIGLVTEDEEGSSAPAQSGTRTASTTSPRADGAPTASRAPTSSNVSALDW</sequence>
<dbReference type="Pfam" id="PF09811">
    <property type="entry name" value="Yae1_N"/>
    <property type="match status" value="1"/>
</dbReference>
<evidence type="ECO:0000256" key="4">
    <source>
        <dbReference type="ARBA" id="ARBA00007096"/>
    </source>
</evidence>
<evidence type="ECO:0000313" key="12">
    <source>
        <dbReference type="EMBL" id="CAK7275341.1"/>
    </source>
</evidence>
<proteinExistence type="inferred from homology"/>
<protein>
    <recommendedName>
        <fullName evidence="7">Protein YAE1</fullName>
    </recommendedName>
    <alternativeName>
        <fullName evidence="6">Protein yae1</fullName>
    </alternativeName>
</protein>
<feature type="region of interest" description="Disordered" evidence="10">
    <location>
        <begin position="81"/>
        <end position="143"/>
    </location>
</feature>
<evidence type="ECO:0000313" key="13">
    <source>
        <dbReference type="Proteomes" id="UP001642502"/>
    </source>
</evidence>
<dbReference type="Proteomes" id="UP001642502">
    <property type="component" value="Unassembled WGS sequence"/>
</dbReference>
<organism evidence="12 13">
    <name type="scientific">Sporothrix epigloea</name>
    <dbReference type="NCBI Taxonomy" id="1892477"/>
    <lineage>
        <taxon>Eukaryota</taxon>
        <taxon>Fungi</taxon>
        <taxon>Dikarya</taxon>
        <taxon>Ascomycota</taxon>
        <taxon>Pezizomycotina</taxon>
        <taxon>Sordariomycetes</taxon>
        <taxon>Sordariomycetidae</taxon>
        <taxon>Ophiostomatales</taxon>
        <taxon>Ophiostomataceae</taxon>
        <taxon>Sporothrix</taxon>
    </lineage>
</organism>
<evidence type="ECO:0000256" key="2">
    <source>
        <dbReference type="ARBA" id="ARBA00004123"/>
    </source>
</evidence>
<dbReference type="InterPro" id="IPR038881">
    <property type="entry name" value="Yae1-like"/>
</dbReference>
<accession>A0ABP0E7A5</accession>
<comment type="subunit">
    <text evidence="5">May form a complex with LTO1.</text>
</comment>
<evidence type="ECO:0000256" key="8">
    <source>
        <dbReference type="ARBA" id="ARBA00022490"/>
    </source>
</evidence>
<evidence type="ECO:0000256" key="3">
    <source>
        <dbReference type="ARBA" id="ARBA00004496"/>
    </source>
</evidence>
<feature type="compositionally biased region" description="Basic and acidic residues" evidence="10">
    <location>
        <begin position="123"/>
        <end position="143"/>
    </location>
</feature>
<feature type="compositionally biased region" description="Polar residues" evidence="10">
    <location>
        <begin position="304"/>
        <end position="318"/>
    </location>
</feature>
<dbReference type="PANTHER" id="PTHR18829:SF0">
    <property type="entry name" value="PROTEIN YAE1 HOMOLOG"/>
    <property type="match status" value="1"/>
</dbReference>
<reference evidence="12 13" key="1">
    <citation type="submission" date="2024-01" db="EMBL/GenBank/DDBJ databases">
        <authorList>
            <person name="Allen C."/>
            <person name="Tagirdzhanova G."/>
        </authorList>
    </citation>
    <scope>NUCLEOTIDE SEQUENCE [LARGE SCALE GENOMIC DNA]</scope>
    <source>
        <strain evidence="12 13">CBS 119000</strain>
    </source>
</reference>
<comment type="function">
    <text evidence="1">The complex LTO1:YAE1 may function as a target specific adapter that probably recruits apo-RPLI1 to the cytosolic iron-sulfur protein assembly (CIA) complex machinery. May be required for biogenesis of the large ribosomal subunit and initiation of translation.</text>
</comment>
<comment type="caution">
    <text evidence="12">The sequence shown here is derived from an EMBL/GenBank/DDBJ whole genome shotgun (WGS) entry which is preliminary data.</text>
</comment>
<name>A0ABP0E7A5_9PEZI</name>
<dbReference type="InterPro" id="IPR019191">
    <property type="entry name" value="Essential_protein_Yae1_N"/>
</dbReference>
<comment type="similarity">
    <text evidence="4">Belongs to the YAE1 family.</text>
</comment>
<feature type="compositionally biased region" description="Polar residues" evidence="10">
    <location>
        <begin position="328"/>
        <end position="340"/>
    </location>
</feature>
<gene>
    <name evidence="12" type="primary">YAE1</name>
    <name evidence="12" type="ORF">SEPCBS119000_006644</name>
</gene>
<keyword evidence="13" id="KW-1185">Reference proteome</keyword>
<evidence type="ECO:0000256" key="9">
    <source>
        <dbReference type="ARBA" id="ARBA00023242"/>
    </source>
</evidence>
<evidence type="ECO:0000259" key="11">
    <source>
        <dbReference type="Pfam" id="PF09811"/>
    </source>
</evidence>
<evidence type="ECO:0000256" key="7">
    <source>
        <dbReference type="ARBA" id="ARBA00018400"/>
    </source>
</evidence>
<keyword evidence="8" id="KW-0963">Cytoplasm</keyword>